<dbReference type="Proteomes" id="UP000676336">
    <property type="component" value="Unassembled WGS sequence"/>
</dbReference>
<feature type="non-terminal residue" evidence="1">
    <location>
        <position position="1"/>
    </location>
</feature>
<gene>
    <name evidence="1" type="ORF">SMN809_LOCUS11150</name>
</gene>
<reference evidence="1" key="1">
    <citation type="submission" date="2021-02" db="EMBL/GenBank/DDBJ databases">
        <authorList>
            <person name="Nowell W R."/>
        </authorList>
    </citation>
    <scope>NUCLEOTIDE SEQUENCE</scope>
</reference>
<comment type="caution">
    <text evidence="1">The sequence shown here is derived from an EMBL/GenBank/DDBJ whole genome shotgun (WGS) entry which is preliminary data.</text>
</comment>
<dbReference type="EMBL" id="CAJOBI010003964">
    <property type="protein sequence ID" value="CAF3986425.1"/>
    <property type="molecule type" value="Genomic_DNA"/>
</dbReference>
<protein>
    <submittedName>
        <fullName evidence="1">Uncharacterized protein</fullName>
    </submittedName>
</protein>
<name>A0A8S2N4Q3_9BILA</name>
<sequence length="54" mass="5795">SDNAGCYYSANTIVSALQLSEMAGITVKRVDFCDPQGGKGSCDRYAAVIRIEYS</sequence>
<organism evidence="1 2">
    <name type="scientific">Rotaria magnacalcarata</name>
    <dbReference type="NCBI Taxonomy" id="392030"/>
    <lineage>
        <taxon>Eukaryota</taxon>
        <taxon>Metazoa</taxon>
        <taxon>Spiralia</taxon>
        <taxon>Gnathifera</taxon>
        <taxon>Rotifera</taxon>
        <taxon>Eurotatoria</taxon>
        <taxon>Bdelloidea</taxon>
        <taxon>Philodinida</taxon>
        <taxon>Philodinidae</taxon>
        <taxon>Rotaria</taxon>
    </lineage>
</organism>
<evidence type="ECO:0000313" key="1">
    <source>
        <dbReference type="EMBL" id="CAF3986425.1"/>
    </source>
</evidence>
<dbReference type="AlphaFoldDB" id="A0A8S2N4Q3"/>
<evidence type="ECO:0000313" key="2">
    <source>
        <dbReference type="Proteomes" id="UP000676336"/>
    </source>
</evidence>
<accession>A0A8S2N4Q3</accession>
<proteinExistence type="predicted"/>